<name>A0A811S718_9POAL</name>
<gene>
    <name evidence="2" type="ORF">NCGR_LOCUS60831</name>
</gene>
<evidence type="ECO:0008006" key="4">
    <source>
        <dbReference type="Google" id="ProtNLM"/>
    </source>
</evidence>
<sequence length="449" mass="49017">MLFILVMDVLNSLVNHAAKMNLLQPLAVQGAKHRVSFYEDDAVVFLWPSSVDHHTIMLVLQIFGHALGLKTNMTKSSVTPIQCSEDLVLTSNILLCVSLALTLAYRSQYVNLQSPIYENRRQQLAVEVIMPGPNPEGGAGASTSVASGGAGSASSAAPDVSALAEKAIAALPPELAQQAKDPKRKARSQDPGWKYGWWPDPTKMEFIQCIFCKKVVPAGIGRFKMHLVGGYGDAVKCPKPPPIVQREMTVYLKKNTRTTIVALPGDGEQEQEANEEDEVTEVEPAKLHTKKRNRLEHKRLNKLVYVSYNKKMSNRFKKIRELGCKGQKSNPLTLDEFQWDNEWVDENCEESTWAAVDEAIGASENLQGRNLPRAAAARAAASVSQMYTRKRPRTAAAAAAAPDSIDDEDDDHEAQVQPHASNAEVGMEVDGDSGGDGGGGFNLDDDLLI</sequence>
<protein>
    <recommendedName>
        <fullName evidence="4">BED-type domain-containing protein</fullName>
    </recommendedName>
</protein>
<dbReference type="OrthoDB" id="696330at2759"/>
<dbReference type="EMBL" id="CAJGYO010000018">
    <property type="protein sequence ID" value="CAD6336733.1"/>
    <property type="molecule type" value="Genomic_DNA"/>
</dbReference>
<feature type="region of interest" description="Disordered" evidence="1">
    <location>
        <begin position="399"/>
        <end position="449"/>
    </location>
</feature>
<comment type="caution">
    <text evidence="2">The sequence shown here is derived from an EMBL/GenBank/DDBJ whole genome shotgun (WGS) entry which is preliminary data.</text>
</comment>
<accession>A0A811S718</accession>
<evidence type="ECO:0000313" key="2">
    <source>
        <dbReference type="EMBL" id="CAD6336733.1"/>
    </source>
</evidence>
<dbReference type="Proteomes" id="UP000604825">
    <property type="component" value="Unassembled WGS sequence"/>
</dbReference>
<keyword evidence="3" id="KW-1185">Reference proteome</keyword>
<reference evidence="2" key="1">
    <citation type="submission" date="2020-10" db="EMBL/GenBank/DDBJ databases">
        <authorList>
            <person name="Han B."/>
            <person name="Lu T."/>
            <person name="Zhao Q."/>
            <person name="Huang X."/>
            <person name="Zhao Y."/>
        </authorList>
    </citation>
    <scope>NUCLEOTIDE SEQUENCE</scope>
</reference>
<evidence type="ECO:0000256" key="1">
    <source>
        <dbReference type="SAM" id="MobiDB-lite"/>
    </source>
</evidence>
<evidence type="ECO:0000313" key="3">
    <source>
        <dbReference type="Proteomes" id="UP000604825"/>
    </source>
</evidence>
<dbReference type="AlphaFoldDB" id="A0A811S718"/>
<proteinExistence type="predicted"/>
<organism evidence="2 3">
    <name type="scientific">Miscanthus lutarioriparius</name>
    <dbReference type="NCBI Taxonomy" id="422564"/>
    <lineage>
        <taxon>Eukaryota</taxon>
        <taxon>Viridiplantae</taxon>
        <taxon>Streptophyta</taxon>
        <taxon>Embryophyta</taxon>
        <taxon>Tracheophyta</taxon>
        <taxon>Spermatophyta</taxon>
        <taxon>Magnoliopsida</taxon>
        <taxon>Liliopsida</taxon>
        <taxon>Poales</taxon>
        <taxon>Poaceae</taxon>
        <taxon>PACMAD clade</taxon>
        <taxon>Panicoideae</taxon>
        <taxon>Andropogonodae</taxon>
        <taxon>Andropogoneae</taxon>
        <taxon>Saccharinae</taxon>
        <taxon>Miscanthus</taxon>
    </lineage>
</organism>